<dbReference type="InterPro" id="IPR000960">
    <property type="entry name" value="Flavin_mOase"/>
</dbReference>
<dbReference type="FunFam" id="3.50.50.60:FF:000428">
    <property type="entry name" value="Dimethylaniline monooxygenase [N-oxide-forming]"/>
    <property type="match status" value="1"/>
</dbReference>
<protein>
    <recommendedName>
        <fullName evidence="8">Flavin-containing monooxygenase</fullName>
    </recommendedName>
</protein>
<dbReference type="GO" id="GO:0050660">
    <property type="term" value="F:flavin adenine dinucleotide binding"/>
    <property type="evidence" value="ECO:0007669"/>
    <property type="project" value="InterPro"/>
</dbReference>
<organism evidence="6 7">
    <name type="scientific">Dictyostelium firmibasis</name>
    <dbReference type="NCBI Taxonomy" id="79012"/>
    <lineage>
        <taxon>Eukaryota</taxon>
        <taxon>Amoebozoa</taxon>
        <taxon>Evosea</taxon>
        <taxon>Eumycetozoa</taxon>
        <taxon>Dictyostelia</taxon>
        <taxon>Dictyosteliales</taxon>
        <taxon>Dictyosteliaceae</taxon>
        <taxon>Dictyostelium</taxon>
    </lineage>
</organism>
<dbReference type="InterPro" id="IPR020946">
    <property type="entry name" value="Flavin_mOase-like"/>
</dbReference>
<dbReference type="EMBL" id="JAVFKY010000003">
    <property type="protein sequence ID" value="KAK5579354.1"/>
    <property type="molecule type" value="Genomic_DNA"/>
</dbReference>
<keyword evidence="3" id="KW-0274">FAD</keyword>
<dbReference type="Gene3D" id="3.50.50.60">
    <property type="entry name" value="FAD/NAD(P)-binding domain"/>
    <property type="match status" value="4"/>
</dbReference>
<evidence type="ECO:0008006" key="8">
    <source>
        <dbReference type="Google" id="ProtNLM"/>
    </source>
</evidence>
<keyword evidence="4" id="KW-0521">NADP</keyword>
<proteinExistence type="inferred from homology"/>
<dbReference type="PRINTS" id="PR00370">
    <property type="entry name" value="FMOXYGENASE"/>
</dbReference>
<evidence type="ECO:0000256" key="3">
    <source>
        <dbReference type="ARBA" id="ARBA00022827"/>
    </source>
</evidence>
<evidence type="ECO:0000256" key="1">
    <source>
        <dbReference type="ARBA" id="ARBA00009183"/>
    </source>
</evidence>
<keyword evidence="7" id="KW-1185">Reference proteome</keyword>
<dbReference type="PANTHER" id="PTHR23023">
    <property type="entry name" value="DIMETHYLANILINE MONOOXYGENASE"/>
    <property type="match status" value="1"/>
</dbReference>
<gene>
    <name evidence="6" type="ORF">RB653_009036</name>
</gene>
<keyword evidence="5" id="KW-0560">Oxidoreductase</keyword>
<dbReference type="Proteomes" id="UP001344447">
    <property type="component" value="Unassembled WGS sequence"/>
</dbReference>
<dbReference type="Pfam" id="PF00743">
    <property type="entry name" value="FMO-like"/>
    <property type="match status" value="1"/>
</dbReference>
<evidence type="ECO:0000313" key="7">
    <source>
        <dbReference type="Proteomes" id="UP001344447"/>
    </source>
</evidence>
<evidence type="ECO:0000313" key="6">
    <source>
        <dbReference type="EMBL" id="KAK5579354.1"/>
    </source>
</evidence>
<dbReference type="AlphaFoldDB" id="A0AAN7TTG2"/>
<dbReference type="InterPro" id="IPR036188">
    <property type="entry name" value="FAD/NAD-bd_sf"/>
</dbReference>
<evidence type="ECO:0000256" key="2">
    <source>
        <dbReference type="ARBA" id="ARBA00022630"/>
    </source>
</evidence>
<dbReference type="GO" id="GO:0004499">
    <property type="term" value="F:N,N-dimethylaniline monooxygenase activity"/>
    <property type="evidence" value="ECO:0007669"/>
    <property type="project" value="InterPro"/>
</dbReference>
<evidence type="ECO:0000256" key="4">
    <source>
        <dbReference type="ARBA" id="ARBA00022857"/>
    </source>
</evidence>
<keyword evidence="2" id="KW-0285">Flavoprotein</keyword>
<dbReference type="GO" id="GO:0050661">
    <property type="term" value="F:NADP binding"/>
    <property type="evidence" value="ECO:0007669"/>
    <property type="project" value="InterPro"/>
</dbReference>
<sequence length="528" mass="61158">MINNINQKKRVAVIGGGPSGIVSSKTALECGFDVVLFEKNDNIGGVWSIGESGKAWENMKTHISYVSMSFSDFGWDVPNERKPFHPYKEEMFKYLYDYSKHFKVLENTRLNTTVNNISMVDNNTSKQWLIKSNKTNTVENDKCEQVEEIFDFVIICTGMFSKKRDINIMDKLKNFKGKIWSSNEYKNSKPFVDKKVLVVGGSSSAIEISTAMANHTKMVYLNSKKSVYVLKRKFPLLNNDNLPIFDHCLQKRSINYNTEKISIEEINKSLNNFLNSASENQRENKLFPYRNPETQSHYYIFSDNFFEMLKEDKIKVIGKSLIDCCNGNQMVFKDSYGNIETIDDVDDIINCVGYDVDFSFFSEDIKKIISFDLSSPHLPIILYNHTLSPKLDNMAFVGIYRTPSLLEMEMQARYAIYGFAGIIKLPTKETMFEGIKSVEKIRDLNEDIIRPQFALESNLIFCDQLAKEIGVLPDLNELKENDPLLYNINWDYLFHPSYYRIIGPYSDPEARNNLIEDYNHYFKILKKQ</sequence>
<name>A0AAN7TTG2_9MYCE</name>
<dbReference type="PIRSF" id="PIRSF000332">
    <property type="entry name" value="FMO"/>
    <property type="match status" value="1"/>
</dbReference>
<dbReference type="InterPro" id="IPR050346">
    <property type="entry name" value="FMO-like"/>
</dbReference>
<evidence type="ECO:0000256" key="5">
    <source>
        <dbReference type="ARBA" id="ARBA00023002"/>
    </source>
</evidence>
<comment type="similarity">
    <text evidence="1">Belongs to the FMO family.</text>
</comment>
<dbReference type="FunFam" id="3.50.50.60:FF:000544">
    <property type="entry name" value="Flavin-containing monooxygenase, putative"/>
    <property type="match status" value="1"/>
</dbReference>
<dbReference type="SUPFAM" id="SSF51905">
    <property type="entry name" value="FAD/NAD(P)-binding domain"/>
    <property type="match status" value="1"/>
</dbReference>
<reference evidence="6 7" key="1">
    <citation type="submission" date="2023-11" db="EMBL/GenBank/DDBJ databases">
        <title>Dfirmibasis_genome.</title>
        <authorList>
            <person name="Edelbroek B."/>
            <person name="Kjellin J."/>
            <person name="Jerlstrom-Hultqvist J."/>
            <person name="Soderbom F."/>
        </authorList>
    </citation>
    <scope>NUCLEOTIDE SEQUENCE [LARGE SCALE GENOMIC DNA]</scope>
    <source>
        <strain evidence="6 7">TNS-C-14</strain>
    </source>
</reference>
<accession>A0AAN7TTG2</accession>
<comment type="caution">
    <text evidence="6">The sequence shown here is derived from an EMBL/GenBank/DDBJ whole genome shotgun (WGS) entry which is preliminary data.</text>
</comment>